<name>A0A0C3FNC2_PILCF</name>
<dbReference type="EMBL" id="KN833000">
    <property type="protein sequence ID" value="KIM81219.1"/>
    <property type="molecule type" value="Genomic_DNA"/>
</dbReference>
<dbReference type="Proteomes" id="UP000054166">
    <property type="component" value="Unassembled WGS sequence"/>
</dbReference>
<keyword evidence="2" id="KW-1185">Reference proteome</keyword>
<evidence type="ECO:0000313" key="1">
    <source>
        <dbReference type="EMBL" id="KIM81219.1"/>
    </source>
</evidence>
<dbReference type="InParanoid" id="A0A0C3FNC2"/>
<protein>
    <submittedName>
        <fullName evidence="1">Uncharacterized protein</fullName>
    </submittedName>
</protein>
<reference evidence="2" key="2">
    <citation type="submission" date="2015-01" db="EMBL/GenBank/DDBJ databases">
        <title>Evolutionary Origins and Diversification of the Mycorrhizal Mutualists.</title>
        <authorList>
            <consortium name="DOE Joint Genome Institute"/>
            <consortium name="Mycorrhizal Genomics Consortium"/>
            <person name="Kohler A."/>
            <person name="Kuo A."/>
            <person name="Nagy L.G."/>
            <person name="Floudas D."/>
            <person name="Copeland A."/>
            <person name="Barry K.W."/>
            <person name="Cichocki N."/>
            <person name="Veneault-Fourrey C."/>
            <person name="LaButti K."/>
            <person name="Lindquist E.A."/>
            <person name="Lipzen A."/>
            <person name="Lundell T."/>
            <person name="Morin E."/>
            <person name="Murat C."/>
            <person name="Riley R."/>
            <person name="Ohm R."/>
            <person name="Sun H."/>
            <person name="Tunlid A."/>
            <person name="Henrissat B."/>
            <person name="Grigoriev I.V."/>
            <person name="Hibbett D.S."/>
            <person name="Martin F."/>
        </authorList>
    </citation>
    <scope>NUCLEOTIDE SEQUENCE [LARGE SCALE GENOMIC DNA]</scope>
    <source>
        <strain evidence="2">F 1598</strain>
    </source>
</reference>
<gene>
    <name evidence="1" type="ORF">PILCRDRAFT_821671</name>
</gene>
<accession>A0A0C3FNC2</accession>
<dbReference type="HOGENOM" id="CLU_2671929_0_0_1"/>
<proteinExistence type="predicted"/>
<reference evidence="1 2" key="1">
    <citation type="submission" date="2014-04" db="EMBL/GenBank/DDBJ databases">
        <authorList>
            <consortium name="DOE Joint Genome Institute"/>
            <person name="Kuo A."/>
            <person name="Tarkka M."/>
            <person name="Buscot F."/>
            <person name="Kohler A."/>
            <person name="Nagy L.G."/>
            <person name="Floudas D."/>
            <person name="Copeland A."/>
            <person name="Barry K.W."/>
            <person name="Cichocki N."/>
            <person name="Veneault-Fourrey C."/>
            <person name="LaButti K."/>
            <person name="Lindquist E.A."/>
            <person name="Lipzen A."/>
            <person name="Lundell T."/>
            <person name="Morin E."/>
            <person name="Murat C."/>
            <person name="Sun H."/>
            <person name="Tunlid A."/>
            <person name="Henrissat B."/>
            <person name="Grigoriev I.V."/>
            <person name="Hibbett D.S."/>
            <person name="Martin F."/>
            <person name="Nordberg H.P."/>
            <person name="Cantor M.N."/>
            <person name="Hua S.X."/>
        </authorList>
    </citation>
    <scope>NUCLEOTIDE SEQUENCE [LARGE SCALE GENOMIC DNA]</scope>
    <source>
        <strain evidence="1 2">F 1598</strain>
    </source>
</reference>
<dbReference type="AlphaFoldDB" id="A0A0C3FNC2"/>
<evidence type="ECO:0000313" key="2">
    <source>
        <dbReference type="Proteomes" id="UP000054166"/>
    </source>
</evidence>
<organism evidence="1 2">
    <name type="scientific">Piloderma croceum (strain F 1598)</name>
    <dbReference type="NCBI Taxonomy" id="765440"/>
    <lineage>
        <taxon>Eukaryota</taxon>
        <taxon>Fungi</taxon>
        <taxon>Dikarya</taxon>
        <taxon>Basidiomycota</taxon>
        <taxon>Agaricomycotina</taxon>
        <taxon>Agaricomycetes</taxon>
        <taxon>Agaricomycetidae</taxon>
        <taxon>Atheliales</taxon>
        <taxon>Atheliaceae</taxon>
        <taxon>Piloderma</taxon>
    </lineage>
</organism>
<sequence>MPNLALNPHCHPTTSTVDPYQVSTAESGLAPCDRLSYWFVKSCRWVGRNRGRSELFDRSLSLGHDGMPAGRRDLG</sequence>